<feature type="transmembrane region" description="Helical" evidence="5">
    <location>
        <begin position="60"/>
        <end position="76"/>
    </location>
</feature>
<keyword evidence="3 5" id="KW-1133">Transmembrane helix</keyword>
<evidence type="ECO:0000256" key="4">
    <source>
        <dbReference type="ARBA" id="ARBA00023136"/>
    </source>
</evidence>
<name>A0ABS9KRH1_9BACT</name>
<protein>
    <submittedName>
        <fullName evidence="6">Phage holin family protein</fullName>
    </submittedName>
</protein>
<evidence type="ECO:0000256" key="2">
    <source>
        <dbReference type="ARBA" id="ARBA00022692"/>
    </source>
</evidence>
<dbReference type="RefSeq" id="WP_237871778.1">
    <property type="nucleotide sequence ID" value="NZ_JAKLTR010000006.1"/>
</dbReference>
<comment type="subcellular location">
    <subcellularLocation>
        <location evidence="1">Membrane</location>
        <topology evidence="1">Multi-pass membrane protein</topology>
    </subcellularLocation>
</comment>
<comment type="caution">
    <text evidence="6">The sequence shown here is derived from an EMBL/GenBank/DDBJ whole genome shotgun (WGS) entry which is preliminary data.</text>
</comment>
<dbReference type="Pfam" id="PF05105">
    <property type="entry name" value="Phage_holin_4_1"/>
    <property type="match status" value="1"/>
</dbReference>
<dbReference type="InterPro" id="IPR006480">
    <property type="entry name" value="Phage_holin_4_1"/>
</dbReference>
<dbReference type="EMBL" id="JAKLTR010000006">
    <property type="protein sequence ID" value="MCG2614916.1"/>
    <property type="molecule type" value="Genomic_DNA"/>
</dbReference>
<reference evidence="6" key="1">
    <citation type="submission" date="2022-01" db="EMBL/GenBank/DDBJ databases">
        <authorList>
            <person name="Jo J.-H."/>
            <person name="Im W.-T."/>
        </authorList>
    </citation>
    <scope>NUCLEOTIDE SEQUENCE</scope>
    <source>
        <strain evidence="6">NA20</strain>
    </source>
</reference>
<keyword evidence="2 5" id="KW-0812">Transmembrane</keyword>
<gene>
    <name evidence="6" type="ORF">LZZ85_11510</name>
</gene>
<evidence type="ECO:0000313" key="6">
    <source>
        <dbReference type="EMBL" id="MCG2614916.1"/>
    </source>
</evidence>
<feature type="transmembrane region" description="Helical" evidence="5">
    <location>
        <begin position="20"/>
        <end position="39"/>
    </location>
</feature>
<sequence length="150" mass="16743">MKLLFAGSLAFVKVSFLPDIDLLTMLFLAMVVDFATGCWKAKVQNKARTSEGFKKTVGKFMQYAGAIVGGYALSYIGGQKGGQHAITVFEWFNNGLVIFIIYIEITSIFENLYAIDPDSRLSQLFFQPAIKLLTFQLKNNPVIKSTEQKP</sequence>
<dbReference type="Proteomes" id="UP001165367">
    <property type="component" value="Unassembled WGS sequence"/>
</dbReference>
<proteinExistence type="predicted"/>
<organism evidence="6 7">
    <name type="scientific">Terrimonas ginsenosidimutans</name>
    <dbReference type="NCBI Taxonomy" id="2908004"/>
    <lineage>
        <taxon>Bacteria</taxon>
        <taxon>Pseudomonadati</taxon>
        <taxon>Bacteroidota</taxon>
        <taxon>Chitinophagia</taxon>
        <taxon>Chitinophagales</taxon>
        <taxon>Chitinophagaceae</taxon>
        <taxon>Terrimonas</taxon>
    </lineage>
</organism>
<accession>A0ABS9KRH1</accession>
<keyword evidence="4 5" id="KW-0472">Membrane</keyword>
<evidence type="ECO:0000256" key="5">
    <source>
        <dbReference type="SAM" id="Phobius"/>
    </source>
</evidence>
<evidence type="ECO:0000256" key="1">
    <source>
        <dbReference type="ARBA" id="ARBA00004141"/>
    </source>
</evidence>
<evidence type="ECO:0000313" key="7">
    <source>
        <dbReference type="Proteomes" id="UP001165367"/>
    </source>
</evidence>
<keyword evidence="7" id="KW-1185">Reference proteome</keyword>
<evidence type="ECO:0000256" key="3">
    <source>
        <dbReference type="ARBA" id="ARBA00022989"/>
    </source>
</evidence>
<feature type="transmembrane region" description="Helical" evidence="5">
    <location>
        <begin position="96"/>
        <end position="115"/>
    </location>
</feature>